<evidence type="ECO:0000256" key="3">
    <source>
        <dbReference type="ARBA" id="ARBA00022614"/>
    </source>
</evidence>
<dbReference type="PROSITE" id="PS51450">
    <property type="entry name" value="LRR"/>
    <property type="match status" value="1"/>
</dbReference>
<dbReference type="InterPro" id="IPR032675">
    <property type="entry name" value="LRR_dom_sf"/>
</dbReference>
<dbReference type="OrthoDB" id="9415738at2759"/>
<dbReference type="Proteomes" id="UP000694546">
    <property type="component" value="Chromosome 12"/>
</dbReference>
<protein>
    <recommendedName>
        <fullName evidence="1">Leucine-rich repeat-containing protein 41</fullName>
    </recommendedName>
</protein>
<keyword evidence="7" id="KW-1185">Reference proteome</keyword>
<sequence>MHEAYAEEVLQLAAKTEPPRPLSSLKLICIRVASRHVAHIDMDALIGLPVSLIKELLPHLSIYDLISLQPALNQRGISTQSAWVLILQDIKGAHRVLDLHSEDGSKQEAMDTCFQLMFYGFKYKGVAKQIFNVNITTLFLVMAKYIKRFYLRPSQFLQTFAKEQRALLTILEGSVDIVDVKHHKDLLKTESQFALYVLHRLLDHGQAKELIIYGLDPAMLNWILQDRGSRHADQQLTSAPRSILVANPKAAADNIATCTYVDLENEEDVSPCKRPKLDDTFQERGAETLQSPVEPELLCQAFALYGSCLTGSCPRGQICSLQIRECGRSTLGVLVPFLPTWLCLRSLTIQSCWIFRVSEVKSLAKSLKQLWQTSRSSLVDLGMAVLPQSALMALLLDACPGLHSLSLEIHPLDVDPGPHGSGMTHEPTYPKELSLRKLSVKVPQVMADIHSITAVLKHSPHLTSLHISGIRLPNSSSHRDLLTSISESNHRLRTLHLEDLNLADCHQDILNLLRNCMLEELSLKDCRLLERCSDRESYLQQFIDSLKQVRSLRSLDLSQNRLAKSAPTLAELFTGSPASAVKRLDISSNFIQPAELLELGQRLQTHPPQQRLTLDLRKNPWDRDRETWHDALRTLRPLCDFQTDGWKSRNTMADHISNM</sequence>
<keyword evidence="2" id="KW-0597">Phosphoprotein</keyword>
<organism evidence="6 7">
    <name type="scientific">Gadus morhua</name>
    <name type="common">Atlantic cod</name>
    <dbReference type="NCBI Taxonomy" id="8049"/>
    <lineage>
        <taxon>Eukaryota</taxon>
        <taxon>Metazoa</taxon>
        <taxon>Chordata</taxon>
        <taxon>Craniata</taxon>
        <taxon>Vertebrata</taxon>
        <taxon>Euteleostomi</taxon>
        <taxon>Actinopterygii</taxon>
        <taxon>Neopterygii</taxon>
        <taxon>Teleostei</taxon>
        <taxon>Neoteleostei</taxon>
        <taxon>Acanthomorphata</taxon>
        <taxon>Zeiogadaria</taxon>
        <taxon>Gadariae</taxon>
        <taxon>Gadiformes</taxon>
        <taxon>Gadoidei</taxon>
        <taxon>Gadidae</taxon>
        <taxon>Gadus</taxon>
    </lineage>
</organism>
<evidence type="ECO:0000256" key="5">
    <source>
        <dbReference type="ARBA" id="ARBA00022786"/>
    </source>
</evidence>
<name>A0A8C5AUC2_GADMO</name>
<dbReference type="GeneID" id="115555921"/>
<dbReference type="Gene3D" id="3.80.10.10">
    <property type="entry name" value="Ribonuclease Inhibitor"/>
    <property type="match status" value="1"/>
</dbReference>
<dbReference type="SUPFAM" id="SSF52047">
    <property type="entry name" value="RNI-like"/>
    <property type="match status" value="1"/>
</dbReference>
<reference evidence="6" key="2">
    <citation type="submission" date="2025-09" db="UniProtKB">
        <authorList>
            <consortium name="Ensembl"/>
        </authorList>
    </citation>
    <scope>IDENTIFICATION</scope>
</reference>
<proteinExistence type="predicted"/>
<dbReference type="GeneTree" id="ENSGT00390000015908"/>
<keyword evidence="5" id="KW-0833">Ubl conjugation pathway</keyword>
<evidence type="ECO:0000313" key="6">
    <source>
        <dbReference type="Ensembl" id="ENSGMOP00000036689.1"/>
    </source>
</evidence>
<dbReference type="RefSeq" id="XP_030228829.1">
    <property type="nucleotide sequence ID" value="XM_030372969.1"/>
</dbReference>
<evidence type="ECO:0000256" key="1">
    <source>
        <dbReference type="ARBA" id="ARBA00014201"/>
    </source>
</evidence>
<keyword evidence="4" id="KW-0677">Repeat</keyword>
<reference evidence="6" key="1">
    <citation type="submission" date="2025-08" db="UniProtKB">
        <authorList>
            <consortium name="Ensembl"/>
        </authorList>
    </citation>
    <scope>IDENTIFICATION</scope>
</reference>
<accession>A0A8C5AUC2</accession>
<dbReference type="InterPro" id="IPR001611">
    <property type="entry name" value="Leu-rich_rpt"/>
</dbReference>
<evidence type="ECO:0000256" key="2">
    <source>
        <dbReference type="ARBA" id="ARBA00022553"/>
    </source>
</evidence>
<gene>
    <name evidence="6" type="primary">lrrc41</name>
</gene>
<dbReference type="AlphaFoldDB" id="A0A8C5AUC2"/>
<keyword evidence="3" id="KW-0433">Leucine-rich repeat</keyword>
<dbReference type="InterPro" id="IPR026137">
    <property type="entry name" value="Leu_rpt_41"/>
</dbReference>
<dbReference type="PANTHER" id="PTHR15354">
    <property type="entry name" value="MUF1"/>
    <property type="match status" value="1"/>
</dbReference>
<evidence type="ECO:0000313" key="7">
    <source>
        <dbReference type="Proteomes" id="UP000694546"/>
    </source>
</evidence>
<dbReference type="Ensembl" id="ENSGMOT00000047788.1">
    <property type="protein sequence ID" value="ENSGMOP00000036689.1"/>
    <property type="gene ID" value="ENSGMOG00000023868.1"/>
</dbReference>
<dbReference type="OMA" id="VVSDSWH"/>
<dbReference type="PANTHER" id="PTHR15354:SF1">
    <property type="entry name" value="LEUCINE-RICH REPEAT-CONTAINING PROTEIN 41"/>
    <property type="match status" value="1"/>
</dbReference>
<evidence type="ECO:0000256" key="4">
    <source>
        <dbReference type="ARBA" id="ARBA00022737"/>
    </source>
</evidence>